<dbReference type="Proteomes" id="UP001166021">
    <property type="component" value="Unassembled WGS sequence"/>
</dbReference>
<reference evidence="3" key="1">
    <citation type="submission" date="2020-05" db="EMBL/GenBank/DDBJ databases">
        <title>The draft genome sequence of Maribacter sp. ANRC-HE7.</title>
        <authorList>
            <person name="Mu L."/>
        </authorList>
    </citation>
    <scope>NUCLEOTIDE SEQUENCE</scope>
    <source>
        <strain evidence="3">ANRC-HE7</strain>
    </source>
</reference>
<evidence type="ECO:0000313" key="4">
    <source>
        <dbReference type="Proteomes" id="UP001166021"/>
    </source>
</evidence>
<keyword evidence="4" id="KW-1185">Reference proteome</keyword>
<dbReference type="SUPFAM" id="SSF50978">
    <property type="entry name" value="WD40 repeat-like"/>
    <property type="match status" value="1"/>
</dbReference>
<dbReference type="InterPro" id="IPR047731">
    <property type="entry name" value="Zinc_ribbon_put"/>
</dbReference>
<protein>
    <submittedName>
        <fullName evidence="3">Uncharacterized protein</fullName>
    </submittedName>
</protein>
<feature type="domain" description="Zinc beta-ribbon finger putative" evidence="2">
    <location>
        <begin position="6"/>
        <end position="60"/>
    </location>
</feature>
<sequence length="356" mass="40793">MNQGNFRYRLDPSPKKHICPSCGKRRFVRYVDVKTNEYLDDQNLGRCDRESSCGYHKSPAIKGRKCNRVDFLSARSISAKAMKVVDTLGIIEIVPKSQIFEQGDAFCYITDWFLSNSKLTFSTTDIKYFGEDEPKTIPAVVYEEPKPSYHSLELIDVKVKDNLTTYLQANFAKDAVNTACVEYLLTGTNHFWDNSTVFWQIDEQERIHAGKVMLYNPETGKRIKEPYPHINWIHNVDKEHTFNLQQCLYGRHLLTSDYDKTVCIVESEKTAIIMSIHCPQHLWLACGSKQNLKPGLFEGLQSRDIVLFPDKGEFNDWKAKGAKIEGLVKSLSISRYVEDTNCSDGQDIADIYGTEK</sequence>
<evidence type="ECO:0000259" key="2">
    <source>
        <dbReference type="Pfam" id="PF21957"/>
    </source>
</evidence>
<dbReference type="Pfam" id="PF21957">
    <property type="entry name" value="Zn_ribbon_16"/>
    <property type="match status" value="1"/>
</dbReference>
<gene>
    <name evidence="3" type="ORF">HPE56_10610</name>
</gene>
<dbReference type="NCBIfam" id="NF040506">
    <property type="entry name" value="PG0870_Nterm"/>
    <property type="match status" value="1"/>
</dbReference>
<organism evidence="3 4">
    <name type="scientific">Maribacter aquimaris</name>
    <dbReference type="NCBI Taxonomy" id="2737171"/>
    <lineage>
        <taxon>Bacteria</taxon>
        <taxon>Pseudomonadati</taxon>
        <taxon>Bacteroidota</taxon>
        <taxon>Flavobacteriia</taxon>
        <taxon>Flavobacteriales</taxon>
        <taxon>Flavobacteriaceae</taxon>
        <taxon>Maribacter</taxon>
    </lineage>
</organism>
<evidence type="ECO:0000313" key="3">
    <source>
        <dbReference type="EMBL" id="MBD0778245.1"/>
    </source>
</evidence>
<comment type="caution">
    <text evidence="3">The sequence shown here is derived from an EMBL/GenBank/DDBJ whole genome shotgun (WGS) entry which is preliminary data.</text>
</comment>
<name>A0ABR7V084_9FLAO</name>
<proteinExistence type="predicted"/>
<feature type="domain" description="DUF6371" evidence="1">
    <location>
        <begin position="161"/>
        <end position="311"/>
    </location>
</feature>
<dbReference type="InterPro" id="IPR036322">
    <property type="entry name" value="WD40_repeat_dom_sf"/>
</dbReference>
<dbReference type="RefSeq" id="WP_188243728.1">
    <property type="nucleotide sequence ID" value="NZ_JABTCF010000005.1"/>
</dbReference>
<accession>A0ABR7V084</accession>
<dbReference type="InterPro" id="IPR045951">
    <property type="entry name" value="DUF6371"/>
</dbReference>
<evidence type="ECO:0000259" key="1">
    <source>
        <dbReference type="Pfam" id="PF19898"/>
    </source>
</evidence>
<dbReference type="Pfam" id="PF19898">
    <property type="entry name" value="DUF6371"/>
    <property type="match status" value="1"/>
</dbReference>
<dbReference type="EMBL" id="JABTCF010000005">
    <property type="protein sequence ID" value="MBD0778245.1"/>
    <property type="molecule type" value="Genomic_DNA"/>
</dbReference>